<reference evidence="1 2" key="1">
    <citation type="submission" date="2019-06" db="EMBL/GenBank/DDBJ databases">
        <title>Whole genome shotgun sequence of Glutamicibacter uratoxydans NBRC 15515.</title>
        <authorList>
            <person name="Hosoyama A."/>
            <person name="Uohara A."/>
            <person name="Ohji S."/>
            <person name="Ichikawa N."/>
        </authorList>
    </citation>
    <scope>NUCLEOTIDE SEQUENCE [LARGE SCALE GENOMIC DNA]</scope>
    <source>
        <strain evidence="1 2">NBRC 15515</strain>
    </source>
</reference>
<organism evidence="1 2">
    <name type="scientific">Glutamicibacter uratoxydans</name>
    <name type="common">Arthrobacter uratoxydans</name>
    <dbReference type="NCBI Taxonomy" id="43667"/>
    <lineage>
        <taxon>Bacteria</taxon>
        <taxon>Bacillati</taxon>
        <taxon>Actinomycetota</taxon>
        <taxon>Actinomycetes</taxon>
        <taxon>Micrococcales</taxon>
        <taxon>Micrococcaceae</taxon>
        <taxon>Glutamicibacter</taxon>
    </lineage>
</organism>
<dbReference type="Proteomes" id="UP000316612">
    <property type="component" value="Unassembled WGS sequence"/>
</dbReference>
<accession>A0A4Y4DLS8</accession>
<name>A0A4Y4DLS8_GLUUR</name>
<evidence type="ECO:0000313" key="1">
    <source>
        <dbReference type="EMBL" id="GED05886.1"/>
    </source>
</evidence>
<comment type="caution">
    <text evidence="1">The sequence shown here is derived from an EMBL/GenBank/DDBJ whole genome shotgun (WGS) entry which is preliminary data.</text>
</comment>
<gene>
    <name evidence="1" type="ORF">AUR04nite_14180</name>
</gene>
<proteinExistence type="predicted"/>
<keyword evidence="2" id="KW-1185">Reference proteome</keyword>
<dbReference type="RefSeq" id="WP_218024647.1">
    <property type="nucleotide sequence ID" value="NZ_BAAAJL010000003.1"/>
</dbReference>
<dbReference type="EMBL" id="BJNY01000007">
    <property type="protein sequence ID" value="GED05886.1"/>
    <property type="molecule type" value="Genomic_DNA"/>
</dbReference>
<dbReference type="AlphaFoldDB" id="A0A4Y4DLS8"/>
<protein>
    <submittedName>
        <fullName evidence="1">Uncharacterized protein</fullName>
    </submittedName>
</protein>
<sequence>MQQIAIEFDGYIRQLLSDHRRAGDDAPKDLTTSLMNERVFNRIMTDEELVSLLRN</sequence>
<evidence type="ECO:0000313" key="2">
    <source>
        <dbReference type="Proteomes" id="UP000316612"/>
    </source>
</evidence>